<evidence type="ECO:0000256" key="3">
    <source>
        <dbReference type="ARBA" id="ARBA00022989"/>
    </source>
</evidence>
<comment type="subcellular location">
    <subcellularLocation>
        <location evidence="1">Membrane</location>
        <topology evidence="1">Multi-pass membrane protein</topology>
    </subcellularLocation>
</comment>
<evidence type="ECO:0000313" key="8">
    <source>
        <dbReference type="Proteomes" id="UP000816034"/>
    </source>
</evidence>
<keyword evidence="2 6" id="KW-0812">Transmembrane</keyword>
<sequence>MAHYDSSSSESSSEGSTSNQKKELVVSHSKDSTYGAIDVAASSQEKNSQQEEHSTAYYQQPRDDEPLLQEGLQKKRKITFRTVFDFSKKWLALIIGCLMMLVSGTQYAFSSISPTIKRDLGYSQYEVTTIAALANLGTYFSLPISLVNDFAGARICSIVSAGLYFTGYFLFLLLYLEKLPNHYILGGIFFLIMGSGSAGGYLASMSTNLKNFSETNRGLVVGILASCFGLSSFFFSSAYSYIFSQALEPYLLFTAIFGTVVLFSGCIFMNTVSKGPANTSQKTSKESKEEESAQQNSERTSLLKHDDLPPQEPPMASEVDNSQEEGAVVTYEEAATTETPLKEKKIFADISANNSMDPPVLNPFRMLLTLDFYMFFIVYTIAAGCGLVIINNLGSIVLAYGGYHGQQNVMVQLLSVFNCVGRIVFGFLSDKFLLPHRHLTRISFFNMAVFMMGVVHFIFAWIPVNGIYGMICVMGFFNGGIFSLAPSFCSERYGSKYFGMNFSIVNLAAAAGSYALATSLAGKIYQDGVIPPRITTCHGRDCFQLTFFITTALCGFALILGLVLQYRTRWVYGIFYRRRMAAMQKQSISLKKTV</sequence>
<feature type="region of interest" description="Disordered" evidence="5">
    <location>
        <begin position="1"/>
        <end position="62"/>
    </location>
</feature>
<gene>
    <name evidence="7" type="ORF">C9374_006652</name>
</gene>
<feature type="transmembrane region" description="Helical" evidence="6">
    <location>
        <begin position="372"/>
        <end position="403"/>
    </location>
</feature>
<evidence type="ECO:0000256" key="6">
    <source>
        <dbReference type="SAM" id="Phobius"/>
    </source>
</evidence>
<evidence type="ECO:0000256" key="2">
    <source>
        <dbReference type="ARBA" id="ARBA00022692"/>
    </source>
</evidence>
<comment type="caution">
    <text evidence="7">The sequence shown here is derived from an EMBL/GenBank/DDBJ whole genome shotgun (WGS) entry which is preliminary data.</text>
</comment>
<dbReference type="InterPro" id="IPR036259">
    <property type="entry name" value="MFS_trans_sf"/>
</dbReference>
<feature type="transmembrane region" description="Helical" evidence="6">
    <location>
        <begin position="468"/>
        <end position="489"/>
    </location>
</feature>
<feature type="transmembrane region" description="Helical" evidence="6">
    <location>
        <begin position="250"/>
        <end position="272"/>
    </location>
</feature>
<feature type="transmembrane region" description="Helical" evidence="6">
    <location>
        <begin position="442"/>
        <end position="462"/>
    </location>
</feature>
<dbReference type="RefSeq" id="XP_044546797.1">
    <property type="nucleotide sequence ID" value="XM_044696536.1"/>
</dbReference>
<feature type="transmembrane region" description="Helical" evidence="6">
    <location>
        <begin position="155"/>
        <end position="176"/>
    </location>
</feature>
<dbReference type="GO" id="GO:0016020">
    <property type="term" value="C:membrane"/>
    <property type="evidence" value="ECO:0007669"/>
    <property type="project" value="UniProtKB-SubCell"/>
</dbReference>
<keyword evidence="3 6" id="KW-1133">Transmembrane helix</keyword>
<keyword evidence="4 6" id="KW-0472">Membrane</keyword>
<dbReference type="Pfam" id="PF07690">
    <property type="entry name" value="MFS_1"/>
    <property type="match status" value="1"/>
</dbReference>
<accession>A0AA88GMH9</accession>
<reference evidence="7 8" key="1">
    <citation type="journal article" date="2018" name="BMC Genomics">
        <title>The genome of Naegleria lovaniensis, the basis for a comparative approach to unravel pathogenicity factors of the human pathogenic amoeba N. fowleri.</title>
        <authorList>
            <person name="Liechti N."/>
            <person name="Schurch N."/>
            <person name="Bruggmann R."/>
            <person name="Wittwer M."/>
        </authorList>
    </citation>
    <scope>NUCLEOTIDE SEQUENCE [LARGE SCALE GENOMIC DNA]</scope>
    <source>
        <strain evidence="7 8">ATCC 30569</strain>
    </source>
</reference>
<feature type="transmembrane region" description="Helical" evidence="6">
    <location>
        <begin position="501"/>
        <end position="525"/>
    </location>
</feature>
<dbReference type="PANTHER" id="PTHR21576">
    <property type="entry name" value="UNCHARACTERIZED NODULIN-LIKE PROTEIN"/>
    <property type="match status" value="1"/>
</dbReference>
<proteinExistence type="predicted"/>
<keyword evidence="8" id="KW-1185">Reference proteome</keyword>
<dbReference type="Proteomes" id="UP000816034">
    <property type="component" value="Unassembled WGS sequence"/>
</dbReference>
<feature type="transmembrane region" description="Helical" evidence="6">
    <location>
        <begin position="182"/>
        <end position="203"/>
    </location>
</feature>
<feature type="transmembrane region" description="Helical" evidence="6">
    <location>
        <begin position="545"/>
        <end position="564"/>
    </location>
</feature>
<dbReference type="GeneID" id="68099106"/>
<dbReference type="PANTHER" id="PTHR21576:SF158">
    <property type="entry name" value="RIBOSOMAL RNA-PROCESSING PROTEIN 12-LIKE CONSERVED DOMAIN-CONTAINING PROTEIN"/>
    <property type="match status" value="1"/>
</dbReference>
<evidence type="ECO:0000256" key="1">
    <source>
        <dbReference type="ARBA" id="ARBA00004141"/>
    </source>
</evidence>
<protein>
    <recommendedName>
        <fullName evidence="9">Nodulin-like domain-containing protein</fullName>
    </recommendedName>
</protein>
<feature type="transmembrane region" description="Helical" evidence="6">
    <location>
        <begin position="219"/>
        <end position="244"/>
    </location>
</feature>
<feature type="transmembrane region" description="Helical" evidence="6">
    <location>
        <begin position="129"/>
        <end position="148"/>
    </location>
</feature>
<feature type="compositionally biased region" description="Low complexity" evidence="5">
    <location>
        <begin position="1"/>
        <end position="18"/>
    </location>
</feature>
<dbReference type="InterPro" id="IPR011701">
    <property type="entry name" value="MFS"/>
</dbReference>
<feature type="region of interest" description="Disordered" evidence="5">
    <location>
        <begin position="275"/>
        <end position="322"/>
    </location>
</feature>
<dbReference type="EMBL" id="PYSW02000028">
    <property type="protein sequence ID" value="KAG2379535.1"/>
    <property type="molecule type" value="Genomic_DNA"/>
</dbReference>
<feature type="compositionally biased region" description="Basic and acidic residues" evidence="5">
    <location>
        <begin position="20"/>
        <end position="31"/>
    </location>
</feature>
<name>A0AA88GMH9_NAELO</name>
<feature type="transmembrane region" description="Helical" evidence="6">
    <location>
        <begin position="409"/>
        <end position="430"/>
    </location>
</feature>
<organism evidence="7 8">
    <name type="scientific">Naegleria lovaniensis</name>
    <name type="common">Amoeba</name>
    <dbReference type="NCBI Taxonomy" id="51637"/>
    <lineage>
        <taxon>Eukaryota</taxon>
        <taxon>Discoba</taxon>
        <taxon>Heterolobosea</taxon>
        <taxon>Tetramitia</taxon>
        <taxon>Eutetramitia</taxon>
        <taxon>Vahlkampfiidae</taxon>
        <taxon>Naegleria</taxon>
    </lineage>
</organism>
<evidence type="ECO:0000256" key="4">
    <source>
        <dbReference type="ARBA" id="ARBA00023136"/>
    </source>
</evidence>
<dbReference type="GO" id="GO:0022857">
    <property type="term" value="F:transmembrane transporter activity"/>
    <property type="evidence" value="ECO:0007669"/>
    <property type="project" value="InterPro"/>
</dbReference>
<dbReference type="AlphaFoldDB" id="A0AA88GMH9"/>
<dbReference type="Gene3D" id="1.20.1250.20">
    <property type="entry name" value="MFS general substrate transporter like domains"/>
    <property type="match status" value="2"/>
</dbReference>
<evidence type="ECO:0008006" key="9">
    <source>
        <dbReference type="Google" id="ProtNLM"/>
    </source>
</evidence>
<evidence type="ECO:0000313" key="7">
    <source>
        <dbReference type="EMBL" id="KAG2379535.1"/>
    </source>
</evidence>
<evidence type="ECO:0000256" key="5">
    <source>
        <dbReference type="SAM" id="MobiDB-lite"/>
    </source>
</evidence>
<feature type="transmembrane region" description="Helical" evidence="6">
    <location>
        <begin position="90"/>
        <end position="109"/>
    </location>
</feature>
<dbReference type="SUPFAM" id="SSF103473">
    <property type="entry name" value="MFS general substrate transporter"/>
    <property type="match status" value="1"/>
</dbReference>